<keyword evidence="3" id="KW-0813">Transport</keyword>
<sequence length="331" mass="36308">MSVEADNIKLKVQRRIVTVSALLLVAKFTAYFLTNSVGILTDALESIVNVAAGAISLFSLHLAIRPKDHDHPFGHGKIELISASSEGIMIIIAGIMIIYEAVKRLFYPSAIQQLDLGIWIVALSGAVNYLLGLYSVHVGKRHQSIALVAGGKHLQSDTYSSIGLVAGLLALYLTGLSWIDSALALAFGAIIIATGVSILRKTITGLLDEADERLLTEMAAIVDQERQPAWIDIHNTRIIKSGDSLYIDCDLTVPWFYTVEEGHRLGRALQETLNERYDNRIQLTVHIDPCDITEASKCAYCPLPGCPHRKTAFKERKPIDVTTFTDSEPET</sequence>
<evidence type="ECO:0000256" key="6">
    <source>
        <dbReference type="ARBA" id="ARBA00023136"/>
    </source>
</evidence>
<dbReference type="GO" id="GO:0015093">
    <property type="term" value="F:ferrous iron transmembrane transporter activity"/>
    <property type="evidence" value="ECO:0007669"/>
    <property type="project" value="TreeGrafter"/>
</dbReference>
<keyword evidence="6 7" id="KW-0472">Membrane</keyword>
<dbReference type="NCBIfam" id="TIGR01297">
    <property type="entry name" value="CDF"/>
    <property type="match status" value="1"/>
</dbReference>
<comment type="similarity">
    <text evidence="2">Belongs to the cation diffusion facilitator (CDF) transporter (TC 2.A.4) family.</text>
</comment>
<feature type="transmembrane region" description="Helical" evidence="7">
    <location>
        <begin position="118"/>
        <end position="137"/>
    </location>
</feature>
<organism evidence="10 11">
    <name type="scientific">Candidatus Parabacteroides intestinigallinarum</name>
    <dbReference type="NCBI Taxonomy" id="2838722"/>
    <lineage>
        <taxon>Bacteria</taxon>
        <taxon>Pseudomonadati</taxon>
        <taxon>Bacteroidota</taxon>
        <taxon>Bacteroidia</taxon>
        <taxon>Bacteroidales</taxon>
        <taxon>Tannerellaceae</taxon>
        <taxon>Parabacteroides</taxon>
    </lineage>
</organism>
<proteinExistence type="inferred from homology"/>
<evidence type="ECO:0000259" key="8">
    <source>
        <dbReference type="Pfam" id="PF01545"/>
    </source>
</evidence>
<feature type="transmembrane region" description="Helical" evidence="7">
    <location>
        <begin position="46"/>
        <end position="64"/>
    </location>
</feature>
<dbReference type="Pfam" id="PF16916">
    <property type="entry name" value="ZT_dimer"/>
    <property type="match status" value="1"/>
</dbReference>
<feature type="domain" description="Cation efflux protein cytoplasmic" evidence="9">
    <location>
        <begin position="220"/>
        <end position="290"/>
    </location>
</feature>
<evidence type="ECO:0000256" key="5">
    <source>
        <dbReference type="ARBA" id="ARBA00022989"/>
    </source>
</evidence>
<dbReference type="AlphaFoldDB" id="A0A9D1XS30"/>
<dbReference type="InterPro" id="IPR002524">
    <property type="entry name" value="Cation_efflux"/>
</dbReference>
<evidence type="ECO:0000256" key="4">
    <source>
        <dbReference type="ARBA" id="ARBA00022692"/>
    </source>
</evidence>
<dbReference type="SUPFAM" id="SSF161111">
    <property type="entry name" value="Cation efflux protein transmembrane domain-like"/>
    <property type="match status" value="1"/>
</dbReference>
<comment type="caution">
    <text evidence="10">The sequence shown here is derived from an EMBL/GenBank/DDBJ whole genome shotgun (WGS) entry which is preliminary data.</text>
</comment>
<dbReference type="InterPro" id="IPR058533">
    <property type="entry name" value="Cation_efflux_TM"/>
</dbReference>
<dbReference type="Gene3D" id="1.20.1510.10">
    <property type="entry name" value="Cation efflux protein transmembrane domain"/>
    <property type="match status" value="1"/>
</dbReference>
<evidence type="ECO:0000256" key="2">
    <source>
        <dbReference type="ARBA" id="ARBA00008114"/>
    </source>
</evidence>
<dbReference type="PANTHER" id="PTHR43840:SF15">
    <property type="entry name" value="MITOCHONDRIAL METAL TRANSPORTER 1-RELATED"/>
    <property type="match status" value="1"/>
</dbReference>
<feature type="transmembrane region" description="Helical" evidence="7">
    <location>
        <begin position="158"/>
        <end position="175"/>
    </location>
</feature>
<comment type="subcellular location">
    <subcellularLocation>
        <location evidence="1">Membrane</location>
        <topology evidence="1">Multi-pass membrane protein</topology>
    </subcellularLocation>
</comment>
<dbReference type="GO" id="GO:0015086">
    <property type="term" value="F:cadmium ion transmembrane transporter activity"/>
    <property type="evidence" value="ECO:0007669"/>
    <property type="project" value="TreeGrafter"/>
</dbReference>
<accession>A0A9D1XS30</accession>
<evidence type="ECO:0000259" key="9">
    <source>
        <dbReference type="Pfam" id="PF16916"/>
    </source>
</evidence>
<evidence type="ECO:0000256" key="1">
    <source>
        <dbReference type="ARBA" id="ARBA00004141"/>
    </source>
</evidence>
<dbReference type="InterPro" id="IPR027470">
    <property type="entry name" value="Cation_efflux_CTD"/>
</dbReference>
<reference evidence="10" key="1">
    <citation type="journal article" date="2021" name="PeerJ">
        <title>Extensive microbial diversity within the chicken gut microbiome revealed by metagenomics and culture.</title>
        <authorList>
            <person name="Gilroy R."/>
            <person name="Ravi A."/>
            <person name="Getino M."/>
            <person name="Pursley I."/>
            <person name="Horton D.L."/>
            <person name="Alikhan N.F."/>
            <person name="Baker D."/>
            <person name="Gharbi K."/>
            <person name="Hall N."/>
            <person name="Watson M."/>
            <person name="Adriaenssens E.M."/>
            <person name="Foster-Nyarko E."/>
            <person name="Jarju S."/>
            <person name="Secka A."/>
            <person name="Antonio M."/>
            <person name="Oren A."/>
            <person name="Chaudhuri R.R."/>
            <person name="La Ragione R."/>
            <person name="Hildebrand F."/>
            <person name="Pallen M.J."/>
        </authorList>
    </citation>
    <scope>NUCLEOTIDE SEQUENCE</scope>
    <source>
        <strain evidence="10">ChiHecec2B26-12326</strain>
    </source>
</reference>
<dbReference type="Pfam" id="PF01545">
    <property type="entry name" value="Cation_efflux"/>
    <property type="match status" value="1"/>
</dbReference>
<evidence type="ECO:0000256" key="7">
    <source>
        <dbReference type="SAM" id="Phobius"/>
    </source>
</evidence>
<evidence type="ECO:0000313" key="11">
    <source>
        <dbReference type="Proteomes" id="UP000823847"/>
    </source>
</evidence>
<gene>
    <name evidence="10" type="ORF">H9848_07895</name>
</gene>
<feature type="domain" description="Cation efflux protein transmembrane" evidence="8">
    <location>
        <begin position="17"/>
        <end position="207"/>
    </location>
</feature>
<keyword evidence="5 7" id="KW-1133">Transmembrane helix</keyword>
<dbReference type="PANTHER" id="PTHR43840">
    <property type="entry name" value="MITOCHONDRIAL METAL TRANSPORTER 1-RELATED"/>
    <property type="match status" value="1"/>
</dbReference>
<dbReference type="Gene3D" id="3.30.70.1350">
    <property type="entry name" value="Cation efflux protein, cytoplasmic domain"/>
    <property type="match status" value="1"/>
</dbReference>
<dbReference type="Proteomes" id="UP000823847">
    <property type="component" value="Unassembled WGS sequence"/>
</dbReference>
<dbReference type="GO" id="GO:0015341">
    <property type="term" value="F:zinc efflux antiporter activity"/>
    <property type="evidence" value="ECO:0007669"/>
    <property type="project" value="TreeGrafter"/>
</dbReference>
<evidence type="ECO:0000256" key="3">
    <source>
        <dbReference type="ARBA" id="ARBA00022448"/>
    </source>
</evidence>
<dbReference type="InterPro" id="IPR036837">
    <property type="entry name" value="Cation_efflux_CTD_sf"/>
</dbReference>
<feature type="transmembrane region" description="Helical" evidence="7">
    <location>
        <begin position="16"/>
        <end position="34"/>
    </location>
</feature>
<dbReference type="InterPro" id="IPR027469">
    <property type="entry name" value="Cation_efflux_TMD_sf"/>
</dbReference>
<feature type="transmembrane region" description="Helical" evidence="7">
    <location>
        <begin position="181"/>
        <end position="199"/>
    </location>
</feature>
<name>A0A9D1XS30_9BACT</name>
<dbReference type="EMBL" id="DXEN01000059">
    <property type="protein sequence ID" value="HIX86513.1"/>
    <property type="molecule type" value="Genomic_DNA"/>
</dbReference>
<feature type="transmembrane region" description="Helical" evidence="7">
    <location>
        <begin position="76"/>
        <end position="98"/>
    </location>
</feature>
<evidence type="ECO:0000313" key="10">
    <source>
        <dbReference type="EMBL" id="HIX86513.1"/>
    </source>
</evidence>
<protein>
    <submittedName>
        <fullName evidence="10">Cation diffusion facilitator family transporter</fullName>
    </submittedName>
</protein>
<dbReference type="SUPFAM" id="SSF160240">
    <property type="entry name" value="Cation efflux protein cytoplasmic domain-like"/>
    <property type="match status" value="1"/>
</dbReference>
<dbReference type="GO" id="GO:0006882">
    <property type="term" value="P:intracellular zinc ion homeostasis"/>
    <property type="evidence" value="ECO:0007669"/>
    <property type="project" value="TreeGrafter"/>
</dbReference>
<keyword evidence="4 7" id="KW-0812">Transmembrane</keyword>
<dbReference type="GO" id="GO:0005886">
    <property type="term" value="C:plasma membrane"/>
    <property type="evidence" value="ECO:0007669"/>
    <property type="project" value="TreeGrafter"/>
</dbReference>
<reference evidence="10" key="2">
    <citation type="submission" date="2021-04" db="EMBL/GenBank/DDBJ databases">
        <authorList>
            <person name="Gilroy R."/>
        </authorList>
    </citation>
    <scope>NUCLEOTIDE SEQUENCE</scope>
    <source>
        <strain evidence="10">ChiHecec2B26-12326</strain>
    </source>
</reference>
<dbReference type="InterPro" id="IPR050291">
    <property type="entry name" value="CDF_Transporter"/>
</dbReference>